<protein>
    <recommendedName>
        <fullName evidence="2">LysM domain-containing protein</fullName>
    </recommendedName>
</protein>
<dbReference type="Proteomes" id="UP000789595">
    <property type="component" value="Unassembled WGS sequence"/>
</dbReference>
<dbReference type="AlphaFoldDB" id="A0A7S4ED32"/>
<dbReference type="SUPFAM" id="SSF54106">
    <property type="entry name" value="LysM domain"/>
    <property type="match status" value="1"/>
</dbReference>
<dbReference type="InterPro" id="IPR018392">
    <property type="entry name" value="LysM"/>
</dbReference>
<feature type="region of interest" description="Disordered" evidence="1">
    <location>
        <begin position="45"/>
        <end position="66"/>
    </location>
</feature>
<dbReference type="SMART" id="SM00257">
    <property type="entry name" value="LysM"/>
    <property type="match status" value="1"/>
</dbReference>
<keyword evidence="5" id="KW-1185">Reference proteome</keyword>
<evidence type="ECO:0000256" key="1">
    <source>
        <dbReference type="SAM" id="MobiDB-lite"/>
    </source>
</evidence>
<evidence type="ECO:0000259" key="2">
    <source>
        <dbReference type="PROSITE" id="PS51782"/>
    </source>
</evidence>
<dbReference type="EMBL" id="CAKKNE010000005">
    <property type="protein sequence ID" value="CAH0377742.1"/>
    <property type="molecule type" value="Genomic_DNA"/>
</dbReference>
<dbReference type="InterPro" id="IPR036779">
    <property type="entry name" value="LysM_dom_sf"/>
</dbReference>
<accession>A0A7S4ED32</accession>
<evidence type="ECO:0000313" key="4">
    <source>
        <dbReference type="EMBL" id="CAH0377742.1"/>
    </source>
</evidence>
<reference evidence="3" key="1">
    <citation type="submission" date="2021-01" db="EMBL/GenBank/DDBJ databases">
        <authorList>
            <person name="Corre E."/>
            <person name="Pelletier E."/>
            <person name="Niang G."/>
            <person name="Scheremetjew M."/>
            <person name="Finn R."/>
            <person name="Kale V."/>
            <person name="Holt S."/>
            <person name="Cochrane G."/>
            <person name="Meng A."/>
            <person name="Brown T."/>
            <person name="Cohen L."/>
        </authorList>
    </citation>
    <scope>NUCLEOTIDE SEQUENCE</scope>
    <source>
        <strain evidence="3">CCMP1756</strain>
    </source>
</reference>
<dbReference type="InterPro" id="IPR045030">
    <property type="entry name" value="LYSM1-4"/>
</dbReference>
<proteinExistence type="predicted"/>
<dbReference type="PANTHER" id="PTHR20932">
    <property type="entry name" value="LYSM AND PUTATIVE PEPTIDOGLYCAN-BINDING DOMAIN-CONTAINING PROTEIN"/>
    <property type="match status" value="1"/>
</dbReference>
<name>A0A7S4ED32_9STRA</name>
<dbReference type="PROSITE" id="PS51782">
    <property type="entry name" value="LYSM"/>
    <property type="match status" value="1"/>
</dbReference>
<feature type="compositionally biased region" description="Low complexity" evidence="1">
    <location>
        <begin position="51"/>
        <end position="66"/>
    </location>
</feature>
<sequence length="181" mass="19193">MHPPAAADPTDERMVSALNYALSGRGGAVDDAALALGLALAGRSGGHGARHSSLSPSESSVASTTSMMSTSSFASSLAPADAPADEHVVLPGDTLAGICIRYGVSARSLRRLNRLDEGDQVMQHAILRIPPARRGRRQTPQAQTPDVLAARQRLAFRESGAWTEDESFRVAIRIINGRRVR</sequence>
<evidence type="ECO:0000313" key="3">
    <source>
        <dbReference type="EMBL" id="CAE0704630.1"/>
    </source>
</evidence>
<dbReference type="Pfam" id="PF01476">
    <property type="entry name" value="LysM"/>
    <property type="match status" value="1"/>
</dbReference>
<dbReference type="OrthoDB" id="44507at2759"/>
<evidence type="ECO:0000313" key="5">
    <source>
        <dbReference type="Proteomes" id="UP000789595"/>
    </source>
</evidence>
<dbReference type="PANTHER" id="PTHR20932:SF8">
    <property type="entry name" value="LD22649P"/>
    <property type="match status" value="1"/>
</dbReference>
<organism evidence="3">
    <name type="scientific">Pelagomonas calceolata</name>
    <dbReference type="NCBI Taxonomy" id="35677"/>
    <lineage>
        <taxon>Eukaryota</taxon>
        <taxon>Sar</taxon>
        <taxon>Stramenopiles</taxon>
        <taxon>Ochrophyta</taxon>
        <taxon>Pelagophyceae</taxon>
        <taxon>Pelagomonadales</taxon>
        <taxon>Pelagomonadaceae</taxon>
        <taxon>Pelagomonas</taxon>
    </lineage>
</organism>
<dbReference type="CDD" id="cd00118">
    <property type="entry name" value="LysM"/>
    <property type="match status" value="1"/>
</dbReference>
<dbReference type="EMBL" id="HBIW01023281">
    <property type="protein sequence ID" value="CAE0704630.1"/>
    <property type="molecule type" value="Transcribed_RNA"/>
</dbReference>
<reference evidence="4" key="2">
    <citation type="submission" date="2021-11" db="EMBL/GenBank/DDBJ databases">
        <authorList>
            <consortium name="Genoscope - CEA"/>
            <person name="William W."/>
        </authorList>
    </citation>
    <scope>NUCLEOTIDE SEQUENCE</scope>
</reference>
<feature type="domain" description="LysM" evidence="2">
    <location>
        <begin position="85"/>
        <end position="129"/>
    </location>
</feature>
<gene>
    <name evidence="3" type="ORF">PCAL00307_LOCUS20078</name>
    <name evidence="4" type="ORF">PECAL_5P22730</name>
</gene>
<dbReference type="Gene3D" id="3.10.350.10">
    <property type="entry name" value="LysM domain"/>
    <property type="match status" value="1"/>
</dbReference>